<dbReference type="RefSeq" id="WP_195751944.1">
    <property type="nucleotide sequence ID" value="NZ_JADOFN010000003.1"/>
</dbReference>
<proteinExistence type="predicted"/>
<dbReference type="Proteomes" id="UP000743107">
    <property type="component" value="Unassembled WGS sequence"/>
</dbReference>
<dbReference type="GO" id="GO:0003677">
    <property type="term" value="F:DNA binding"/>
    <property type="evidence" value="ECO:0007669"/>
    <property type="project" value="InterPro"/>
</dbReference>
<dbReference type="EMBL" id="JADOFV010000003">
    <property type="protein sequence ID" value="MBF7127263.1"/>
    <property type="molecule type" value="Genomic_DNA"/>
</dbReference>
<name>A0AA40X977_PEDPE</name>
<dbReference type="Pfam" id="PF13443">
    <property type="entry name" value="HTH_26"/>
    <property type="match status" value="1"/>
</dbReference>
<accession>A0AA40X977</accession>
<evidence type="ECO:0000313" key="3">
    <source>
        <dbReference type="Proteomes" id="UP000743107"/>
    </source>
</evidence>
<dbReference type="InterPro" id="IPR001387">
    <property type="entry name" value="Cro/C1-type_HTH"/>
</dbReference>
<organism evidence="2 3">
    <name type="scientific">Pediococcus pentosaceus</name>
    <dbReference type="NCBI Taxonomy" id="1255"/>
    <lineage>
        <taxon>Bacteria</taxon>
        <taxon>Bacillati</taxon>
        <taxon>Bacillota</taxon>
        <taxon>Bacilli</taxon>
        <taxon>Lactobacillales</taxon>
        <taxon>Lactobacillaceae</taxon>
        <taxon>Pediococcus</taxon>
    </lineage>
</organism>
<sequence>MKNNLSTILGERLITIGEVSEGTGLHRNTISKIYHRQDENTGIKVYKAICDFLRIPLSELIEYVPGPSQKYPKKLMRKE</sequence>
<reference evidence="2" key="1">
    <citation type="submission" date="2020-11" db="EMBL/GenBank/DDBJ databases">
        <title>Antibiotic susceptibility profiles of Pediococcus pentosaceus from various origins and their implications for the safety assessment of strains with food-technology applications.</title>
        <authorList>
            <person name="Shani N."/>
            <person name="Oberhaensli S."/>
            <person name="Arias E."/>
        </authorList>
    </citation>
    <scope>NUCLEOTIDE SEQUENCE</scope>
    <source>
        <strain evidence="2">FAM 19164</strain>
    </source>
</reference>
<gene>
    <name evidence="2" type="ORF">ITQ97_05525</name>
</gene>
<comment type="caution">
    <text evidence="2">The sequence shown here is derived from an EMBL/GenBank/DDBJ whole genome shotgun (WGS) entry which is preliminary data.</text>
</comment>
<protein>
    <submittedName>
        <fullName evidence="2">Helix-turn-helix transcriptional regulator</fullName>
    </submittedName>
</protein>
<dbReference type="Gene3D" id="1.10.260.40">
    <property type="entry name" value="lambda repressor-like DNA-binding domains"/>
    <property type="match status" value="1"/>
</dbReference>
<evidence type="ECO:0000313" key="2">
    <source>
        <dbReference type="EMBL" id="MBF7127263.1"/>
    </source>
</evidence>
<dbReference type="InterPro" id="IPR010982">
    <property type="entry name" value="Lambda_DNA-bd_dom_sf"/>
</dbReference>
<feature type="domain" description="HTH cro/C1-type" evidence="1">
    <location>
        <begin position="4"/>
        <end position="65"/>
    </location>
</feature>
<dbReference type="SUPFAM" id="SSF47413">
    <property type="entry name" value="lambda repressor-like DNA-binding domains"/>
    <property type="match status" value="1"/>
</dbReference>
<dbReference type="AlphaFoldDB" id="A0AA40X977"/>
<evidence type="ECO:0000259" key="1">
    <source>
        <dbReference type="Pfam" id="PF13443"/>
    </source>
</evidence>